<dbReference type="PANTHER" id="PTHR46268:SF26">
    <property type="entry name" value="UNIVERSAL STRESS PROTEIN MJ0577"/>
    <property type="match status" value="1"/>
</dbReference>
<dbReference type="PANTHER" id="PTHR46268">
    <property type="entry name" value="STRESS RESPONSE PROTEIN NHAX"/>
    <property type="match status" value="1"/>
</dbReference>
<evidence type="ECO:0000313" key="4">
    <source>
        <dbReference type="EMBL" id="MBM7557701.1"/>
    </source>
</evidence>
<gene>
    <name evidence="4" type="ORF">JOC47_002567</name>
</gene>
<dbReference type="PRINTS" id="PR01438">
    <property type="entry name" value="UNVRSLSTRESS"/>
</dbReference>
<protein>
    <submittedName>
        <fullName evidence="4">Nucleotide-binding universal stress UspA family protein</fullName>
    </submittedName>
</protein>
<dbReference type="InterPro" id="IPR014729">
    <property type="entry name" value="Rossmann-like_a/b/a_fold"/>
</dbReference>
<name>A0A938XTY8_9FIRM</name>
<keyword evidence="2" id="KW-0175">Coiled coil</keyword>
<sequence>MKKRKVIFIFKQGKVLLSTDFSKRAEKLTDTLVELKNVGMEEVVILQVLNVDFNIPQAVDYSKKADKKLLERSREKAEEMGLEATVEVKVGETEQQIVKTAEEENCDLILMGSHGGGTIKNILLGSTTHNVIRKTKIPVLIEKYEEIQGGDLTAVSNKKFDDILLPIDFSDSTNQILDIVEKMNVPSEKITLISIIERSDSLEELKEKKEKVKSKLEQVQAKLVAQDIDIKYEIEVRHGEPADNIVEIAEEKENNLIIMPTRGQGSIKELLIGSTAEQVAKKSPIPVLLVPDNRK</sequence>
<accession>A0A938XTY8</accession>
<comment type="caution">
    <text evidence="4">The sequence shown here is derived from an EMBL/GenBank/DDBJ whole genome shotgun (WGS) entry which is preliminary data.</text>
</comment>
<reference evidence="4" key="1">
    <citation type="submission" date="2021-01" db="EMBL/GenBank/DDBJ databases">
        <title>Genomic Encyclopedia of Type Strains, Phase IV (KMG-IV): sequencing the most valuable type-strain genomes for metagenomic binning, comparative biology and taxonomic classification.</title>
        <authorList>
            <person name="Goeker M."/>
        </authorList>
    </citation>
    <scope>NUCLEOTIDE SEQUENCE</scope>
    <source>
        <strain evidence="4">DSM 23230</strain>
    </source>
</reference>
<dbReference type="InterPro" id="IPR006015">
    <property type="entry name" value="Universal_stress_UspA"/>
</dbReference>
<evidence type="ECO:0000256" key="2">
    <source>
        <dbReference type="SAM" id="Coils"/>
    </source>
</evidence>
<dbReference type="Proteomes" id="UP000774000">
    <property type="component" value="Unassembled WGS sequence"/>
</dbReference>
<feature type="coiled-coil region" evidence="2">
    <location>
        <begin position="195"/>
        <end position="222"/>
    </location>
</feature>
<dbReference type="EMBL" id="JAFBDQ010000015">
    <property type="protein sequence ID" value="MBM7557701.1"/>
    <property type="molecule type" value="Genomic_DNA"/>
</dbReference>
<feature type="domain" description="UspA" evidence="3">
    <location>
        <begin position="14"/>
        <end position="141"/>
    </location>
</feature>
<evidence type="ECO:0000313" key="5">
    <source>
        <dbReference type="Proteomes" id="UP000774000"/>
    </source>
</evidence>
<dbReference type="RefSeq" id="WP_204702445.1">
    <property type="nucleotide sequence ID" value="NZ_JAFBDQ010000015.1"/>
</dbReference>
<dbReference type="Pfam" id="PF00582">
    <property type="entry name" value="Usp"/>
    <property type="match status" value="2"/>
</dbReference>
<keyword evidence="5" id="KW-1185">Reference proteome</keyword>
<evidence type="ECO:0000256" key="1">
    <source>
        <dbReference type="ARBA" id="ARBA00008791"/>
    </source>
</evidence>
<evidence type="ECO:0000259" key="3">
    <source>
        <dbReference type="Pfam" id="PF00582"/>
    </source>
</evidence>
<comment type="similarity">
    <text evidence="1">Belongs to the universal stress protein A family.</text>
</comment>
<dbReference type="SUPFAM" id="SSF52402">
    <property type="entry name" value="Adenine nucleotide alpha hydrolases-like"/>
    <property type="match status" value="2"/>
</dbReference>
<dbReference type="CDD" id="cd00293">
    <property type="entry name" value="USP-like"/>
    <property type="match status" value="2"/>
</dbReference>
<dbReference type="Gene3D" id="3.40.50.620">
    <property type="entry name" value="HUPs"/>
    <property type="match status" value="2"/>
</dbReference>
<proteinExistence type="inferred from homology"/>
<dbReference type="AlphaFoldDB" id="A0A938XTY8"/>
<organism evidence="4 5">
    <name type="scientific">Halanaerobacter jeridensis</name>
    <dbReference type="NCBI Taxonomy" id="706427"/>
    <lineage>
        <taxon>Bacteria</taxon>
        <taxon>Bacillati</taxon>
        <taxon>Bacillota</taxon>
        <taxon>Clostridia</taxon>
        <taxon>Halanaerobiales</taxon>
        <taxon>Halobacteroidaceae</taxon>
        <taxon>Halanaerobacter</taxon>
    </lineage>
</organism>
<dbReference type="InterPro" id="IPR006016">
    <property type="entry name" value="UspA"/>
</dbReference>
<feature type="domain" description="UspA" evidence="3">
    <location>
        <begin position="160"/>
        <end position="291"/>
    </location>
</feature>